<dbReference type="NCBIfam" id="TIGR00915">
    <property type="entry name" value="2A0602"/>
    <property type="match status" value="1"/>
</dbReference>
<dbReference type="SUPFAM" id="SSF82866">
    <property type="entry name" value="Multidrug efflux transporter AcrB transmembrane domain"/>
    <property type="match status" value="2"/>
</dbReference>
<evidence type="ECO:0000313" key="11">
    <source>
        <dbReference type="EMBL" id="SDF15860.1"/>
    </source>
</evidence>
<dbReference type="PRINTS" id="PR00702">
    <property type="entry name" value="ACRIFLAVINRP"/>
</dbReference>
<proteinExistence type="inferred from homology"/>
<dbReference type="Gene3D" id="3.30.70.1430">
    <property type="entry name" value="Multidrug efflux transporter AcrB pore domain"/>
    <property type="match status" value="2"/>
</dbReference>
<evidence type="ECO:0000256" key="6">
    <source>
        <dbReference type="ARBA" id="ARBA00022692"/>
    </source>
</evidence>
<feature type="transmembrane region" description="Helical" evidence="9">
    <location>
        <begin position="400"/>
        <end position="420"/>
    </location>
</feature>
<dbReference type="STRING" id="571438.SAMN05192586_10262"/>
<keyword evidence="8 9" id="KW-0472">Membrane</keyword>
<feature type="transmembrane region" description="Helical" evidence="9">
    <location>
        <begin position="545"/>
        <end position="563"/>
    </location>
</feature>
<reference evidence="12" key="1">
    <citation type="submission" date="2016-10" db="EMBL/GenBank/DDBJ databases">
        <authorList>
            <person name="Varghese N."/>
            <person name="Submissions S."/>
        </authorList>
    </citation>
    <scope>NUCLEOTIDE SEQUENCE [LARGE SCALE GENOMIC DNA]</scope>
    <source>
        <strain evidence="12">KHC7</strain>
    </source>
</reference>
<evidence type="ECO:0000256" key="7">
    <source>
        <dbReference type="ARBA" id="ARBA00022989"/>
    </source>
</evidence>
<dbReference type="PROSITE" id="PS50156">
    <property type="entry name" value="SSD"/>
    <property type="match status" value="1"/>
</dbReference>
<evidence type="ECO:0000256" key="3">
    <source>
        <dbReference type="ARBA" id="ARBA00022448"/>
    </source>
</evidence>
<feature type="transmembrane region" description="Helical" evidence="9">
    <location>
        <begin position="1014"/>
        <end position="1037"/>
    </location>
</feature>
<feature type="transmembrane region" description="Helical" evidence="9">
    <location>
        <begin position="983"/>
        <end position="1002"/>
    </location>
</feature>
<feature type="transmembrane region" description="Helical" evidence="9">
    <location>
        <begin position="911"/>
        <end position="931"/>
    </location>
</feature>
<dbReference type="SUPFAM" id="SSF82693">
    <property type="entry name" value="Multidrug efflux transporter AcrB pore domain, PN1, PN2, PC1 and PC2 subdomains"/>
    <property type="match status" value="4"/>
</dbReference>
<keyword evidence="4" id="KW-1003">Cell membrane</keyword>
<name>A0A1G7IT18_9BACT</name>
<dbReference type="GO" id="GO:0042910">
    <property type="term" value="F:xenobiotic transmembrane transporter activity"/>
    <property type="evidence" value="ECO:0007669"/>
    <property type="project" value="TreeGrafter"/>
</dbReference>
<dbReference type="FunFam" id="1.20.1640.10:FF:000001">
    <property type="entry name" value="Efflux pump membrane transporter"/>
    <property type="match status" value="1"/>
</dbReference>
<keyword evidence="6 9" id="KW-0812">Transmembrane</keyword>
<evidence type="ECO:0000256" key="1">
    <source>
        <dbReference type="ARBA" id="ARBA00004429"/>
    </source>
</evidence>
<organism evidence="11 12">
    <name type="scientific">Desulfovibrio legallii</name>
    <dbReference type="NCBI Taxonomy" id="571438"/>
    <lineage>
        <taxon>Bacteria</taxon>
        <taxon>Pseudomonadati</taxon>
        <taxon>Thermodesulfobacteriota</taxon>
        <taxon>Desulfovibrionia</taxon>
        <taxon>Desulfovibrionales</taxon>
        <taxon>Desulfovibrionaceae</taxon>
        <taxon>Desulfovibrio</taxon>
    </lineage>
</organism>
<evidence type="ECO:0000256" key="9">
    <source>
        <dbReference type="SAM" id="Phobius"/>
    </source>
</evidence>
<dbReference type="Gene3D" id="3.30.70.1440">
    <property type="entry name" value="Multidrug efflux transporter AcrB pore domain"/>
    <property type="match status" value="1"/>
</dbReference>
<feature type="domain" description="SSD" evidence="10">
    <location>
        <begin position="377"/>
        <end position="502"/>
    </location>
</feature>
<evidence type="ECO:0000256" key="4">
    <source>
        <dbReference type="ARBA" id="ARBA00022475"/>
    </source>
</evidence>
<evidence type="ECO:0000256" key="5">
    <source>
        <dbReference type="ARBA" id="ARBA00022519"/>
    </source>
</evidence>
<sequence length="1067" mass="114977">MAVSTKPNFFLRRPVLSAVISIVITLVGALAMKALPIAQYPDLVPPTVNVSASYPGASAETIASTVLAPLEVSINGVENMLYMTSTAASGSGSGSINVYFSLGSNPDMALVNVNNKVNLAQTTLPEEVRRQGVSVVKRSPAMLQAFAFFSPDGRYDQIYIHNWMQINVVDELKRVEGVGDCSVFGSMDYAMRVWLQPDKLAKYGVSINEVKAAIQEQNSQYAPGRLGDMPTSEDTQLGWQIDTQGRLVTPEEFGQIVIRTGSDSAMLRLKDVARIEMGGKDYSVSSTYNGMVARMGAVYLLPGANAIATGERVKARLAEIARTMPDGMEYKIVVDTNDFVLESIKEVLSTLVEAMILVVIVVYVFLQNWRATLIPCIAVPVSIIGTFAGLYAFGYTINTLTLFAMVLAIGIVVDDAIVVLENVERIMSTEHLPPKEATAKAMNEVTAPVIAIVLVLCAVFIPVSFMGGLAGQMYKQFAITISVSVVLSGIVALTLTPALCALLLKPHGHDYKPFRAFIWFNYAFGRVTRRYVNIVRFIKSSTLRALLLCAVMVAFTAWLFRVVPGGLVPNEDQGYMLGMYILDDGAALPRTQKVGAVLTDFLTKQPAVEAMSNINGLDITSISVKSNYGTFFAKLKPWEERTGPGMSADDVTGKVMAVTMMQPEAVVLGFTPPPISGMSTTGGFEGYVQMRGTGSLKDMEAVTNKLVAEATAKKPDGTPKYPAIGMVRNLFSTGSPQLYANLDRERCKDMGISIADVFTAMGGTFGGAYVNDFNYMGRTFQVRLQSESNYRDLPEDLGDVFVPNNKGEMVPLTAVMTLERRTAPQVVERYNVFPAAHIMGSPAEGYSSGQAIGDMEKAAAVVLNTDYQLGWVGSALQEKLASADTTTIFVLALVMVFLILAAQYESWSLPLSVLTAVPFGVFGALLATWARGLSNDVYFQVALVTLIGLAAKNAILIVEFAVEAWRAGRSLDAAAVHASKLRFRPIVMTSLAFILGCVPLAISSGAGANSRHAIGTAVIGGMLVATCIATLFIPFFFKLIMQISLKIQGKTDPHAGQNGAGDEQEEI</sequence>
<feature type="transmembrane region" description="Helical" evidence="9">
    <location>
        <begin position="477"/>
        <end position="504"/>
    </location>
</feature>
<keyword evidence="12" id="KW-1185">Reference proteome</keyword>
<feature type="transmembrane region" description="Helical" evidence="9">
    <location>
        <begin position="886"/>
        <end position="904"/>
    </location>
</feature>
<gene>
    <name evidence="11" type="ORF">SAMN05192586_10262</name>
</gene>
<dbReference type="Pfam" id="PF00873">
    <property type="entry name" value="ACR_tran"/>
    <property type="match status" value="1"/>
</dbReference>
<keyword evidence="7 9" id="KW-1133">Transmembrane helix</keyword>
<keyword evidence="5" id="KW-0997">Cell inner membrane</keyword>
<dbReference type="GO" id="GO:0009636">
    <property type="term" value="P:response to toxic substance"/>
    <property type="evidence" value="ECO:0007669"/>
    <property type="project" value="UniProtKB-ARBA"/>
</dbReference>
<dbReference type="PANTHER" id="PTHR32063">
    <property type="match status" value="1"/>
</dbReference>
<comment type="subcellular location">
    <subcellularLocation>
        <location evidence="1">Cell inner membrane</location>
        <topology evidence="1">Multi-pass membrane protein</topology>
    </subcellularLocation>
</comment>
<feature type="transmembrane region" description="Helical" evidence="9">
    <location>
        <begin position="347"/>
        <end position="366"/>
    </location>
</feature>
<dbReference type="Gene3D" id="3.30.2090.10">
    <property type="entry name" value="Multidrug efflux transporter AcrB TolC docking domain, DN and DC subdomains"/>
    <property type="match status" value="2"/>
</dbReference>
<dbReference type="OrthoDB" id="9759330at2"/>
<dbReference type="Proteomes" id="UP000199355">
    <property type="component" value="Unassembled WGS sequence"/>
</dbReference>
<feature type="transmembrane region" description="Helical" evidence="9">
    <location>
        <begin position="937"/>
        <end position="962"/>
    </location>
</feature>
<dbReference type="NCBIfam" id="NF000282">
    <property type="entry name" value="RND_permease_1"/>
    <property type="match status" value="1"/>
</dbReference>
<evidence type="ECO:0000313" key="12">
    <source>
        <dbReference type="Proteomes" id="UP000199355"/>
    </source>
</evidence>
<dbReference type="FunFam" id="3.30.70.1430:FF:000001">
    <property type="entry name" value="Efflux pump membrane transporter"/>
    <property type="match status" value="1"/>
</dbReference>
<accession>A0A1G7IT18</accession>
<dbReference type="AlphaFoldDB" id="A0A1G7IT18"/>
<dbReference type="InterPro" id="IPR000731">
    <property type="entry name" value="SSD"/>
</dbReference>
<dbReference type="Gene3D" id="3.30.70.1320">
    <property type="entry name" value="Multidrug efflux transporter AcrB pore domain like"/>
    <property type="match status" value="1"/>
</dbReference>
<dbReference type="Gene3D" id="1.20.1640.10">
    <property type="entry name" value="Multidrug efflux transporter AcrB transmembrane domain"/>
    <property type="match status" value="2"/>
</dbReference>
<feature type="transmembrane region" description="Helical" evidence="9">
    <location>
        <begin position="441"/>
        <end position="465"/>
    </location>
</feature>
<dbReference type="RefSeq" id="WP_092152605.1">
    <property type="nucleotide sequence ID" value="NZ_FNBX01000002.1"/>
</dbReference>
<evidence type="ECO:0000259" key="10">
    <source>
        <dbReference type="PROSITE" id="PS50156"/>
    </source>
</evidence>
<dbReference type="EMBL" id="FNBX01000002">
    <property type="protein sequence ID" value="SDF15860.1"/>
    <property type="molecule type" value="Genomic_DNA"/>
</dbReference>
<evidence type="ECO:0000256" key="8">
    <source>
        <dbReference type="ARBA" id="ARBA00023136"/>
    </source>
</evidence>
<dbReference type="GO" id="GO:0005886">
    <property type="term" value="C:plasma membrane"/>
    <property type="evidence" value="ECO:0007669"/>
    <property type="project" value="UniProtKB-SubCell"/>
</dbReference>
<dbReference type="PANTHER" id="PTHR32063:SF13">
    <property type="entry name" value="MULTIDRUG EFFLUX PUMP SUBUNIT ACRB-RELATED"/>
    <property type="match status" value="1"/>
</dbReference>
<protein>
    <submittedName>
        <fullName evidence="11">Multidrug efflux pump</fullName>
    </submittedName>
</protein>
<dbReference type="InterPro" id="IPR027463">
    <property type="entry name" value="AcrB_DN_DC_subdom"/>
</dbReference>
<feature type="transmembrane region" description="Helical" evidence="9">
    <location>
        <begin position="373"/>
        <end position="394"/>
    </location>
</feature>
<keyword evidence="3" id="KW-0813">Transport</keyword>
<evidence type="ECO:0000256" key="2">
    <source>
        <dbReference type="ARBA" id="ARBA00010942"/>
    </source>
</evidence>
<dbReference type="InterPro" id="IPR004764">
    <property type="entry name" value="MdtF-like"/>
</dbReference>
<comment type="similarity">
    <text evidence="2">Belongs to the resistance-nodulation-cell division (RND) (TC 2.A.6) family.</text>
</comment>
<dbReference type="GO" id="GO:0015562">
    <property type="term" value="F:efflux transmembrane transporter activity"/>
    <property type="evidence" value="ECO:0007669"/>
    <property type="project" value="InterPro"/>
</dbReference>
<dbReference type="SUPFAM" id="SSF82714">
    <property type="entry name" value="Multidrug efflux transporter AcrB TolC docking domain, DN and DC subdomains"/>
    <property type="match status" value="2"/>
</dbReference>
<dbReference type="InterPro" id="IPR001036">
    <property type="entry name" value="Acrflvin-R"/>
</dbReference>